<accession>A0A2Z7ATB9</accession>
<proteinExistence type="predicted"/>
<reference evidence="1 2" key="1">
    <citation type="journal article" date="2015" name="Proc. Natl. Acad. Sci. U.S.A.">
        <title>The resurrection genome of Boea hygrometrica: A blueprint for survival of dehydration.</title>
        <authorList>
            <person name="Xiao L."/>
            <person name="Yang G."/>
            <person name="Zhang L."/>
            <person name="Yang X."/>
            <person name="Zhao S."/>
            <person name="Ji Z."/>
            <person name="Zhou Q."/>
            <person name="Hu M."/>
            <person name="Wang Y."/>
            <person name="Chen M."/>
            <person name="Xu Y."/>
            <person name="Jin H."/>
            <person name="Xiao X."/>
            <person name="Hu G."/>
            <person name="Bao F."/>
            <person name="Hu Y."/>
            <person name="Wan P."/>
            <person name="Li L."/>
            <person name="Deng X."/>
            <person name="Kuang T."/>
            <person name="Xiang C."/>
            <person name="Zhu J.K."/>
            <person name="Oliver M.J."/>
            <person name="He Y."/>
        </authorList>
    </citation>
    <scope>NUCLEOTIDE SEQUENCE [LARGE SCALE GENOMIC DNA]</scope>
    <source>
        <strain evidence="2">cv. XS01</strain>
    </source>
</reference>
<dbReference type="EMBL" id="KV012039">
    <property type="protein sequence ID" value="KZV25104.1"/>
    <property type="molecule type" value="Genomic_DNA"/>
</dbReference>
<sequence length="85" mass="9715">MSLLWRSSKTTTNSCLGGKRLSETRAVSRMGFHKGFRKNLRGDEKGMTPANLRKPPGEEMVGSIYRILTIGRWESLNFMKIKRGR</sequence>
<gene>
    <name evidence="1" type="ORF">F511_03402</name>
</gene>
<organism evidence="1 2">
    <name type="scientific">Dorcoceras hygrometricum</name>
    <dbReference type="NCBI Taxonomy" id="472368"/>
    <lineage>
        <taxon>Eukaryota</taxon>
        <taxon>Viridiplantae</taxon>
        <taxon>Streptophyta</taxon>
        <taxon>Embryophyta</taxon>
        <taxon>Tracheophyta</taxon>
        <taxon>Spermatophyta</taxon>
        <taxon>Magnoliopsida</taxon>
        <taxon>eudicotyledons</taxon>
        <taxon>Gunneridae</taxon>
        <taxon>Pentapetalae</taxon>
        <taxon>asterids</taxon>
        <taxon>lamiids</taxon>
        <taxon>Lamiales</taxon>
        <taxon>Gesneriaceae</taxon>
        <taxon>Didymocarpoideae</taxon>
        <taxon>Trichosporeae</taxon>
        <taxon>Loxocarpinae</taxon>
        <taxon>Dorcoceras</taxon>
    </lineage>
</organism>
<dbReference type="AlphaFoldDB" id="A0A2Z7ATB9"/>
<dbReference type="Proteomes" id="UP000250235">
    <property type="component" value="Unassembled WGS sequence"/>
</dbReference>
<keyword evidence="2" id="KW-1185">Reference proteome</keyword>
<protein>
    <submittedName>
        <fullName evidence="1">Pentatricopeptide repeat-containing protein</fullName>
    </submittedName>
</protein>
<name>A0A2Z7ATB9_9LAMI</name>
<evidence type="ECO:0000313" key="1">
    <source>
        <dbReference type="EMBL" id="KZV25104.1"/>
    </source>
</evidence>
<evidence type="ECO:0000313" key="2">
    <source>
        <dbReference type="Proteomes" id="UP000250235"/>
    </source>
</evidence>